<evidence type="ECO:0000256" key="2">
    <source>
        <dbReference type="SAM" id="MobiDB-lite"/>
    </source>
</evidence>
<dbReference type="Proteomes" id="UP001437256">
    <property type="component" value="Unassembled WGS sequence"/>
</dbReference>
<comment type="caution">
    <text evidence="3">The sequence shown here is derived from an EMBL/GenBank/DDBJ whole genome shotgun (WGS) entry which is preliminary data.</text>
</comment>
<name>A0ABR2ZXC9_9AGAR</name>
<organism evidence="3 4">
    <name type="scientific">Marasmius tenuissimus</name>
    <dbReference type="NCBI Taxonomy" id="585030"/>
    <lineage>
        <taxon>Eukaryota</taxon>
        <taxon>Fungi</taxon>
        <taxon>Dikarya</taxon>
        <taxon>Basidiomycota</taxon>
        <taxon>Agaricomycotina</taxon>
        <taxon>Agaricomycetes</taxon>
        <taxon>Agaricomycetidae</taxon>
        <taxon>Agaricales</taxon>
        <taxon>Marasmiineae</taxon>
        <taxon>Marasmiaceae</taxon>
        <taxon>Marasmius</taxon>
    </lineage>
</organism>
<accession>A0ABR2ZXC9</accession>
<feature type="compositionally biased region" description="Acidic residues" evidence="2">
    <location>
        <begin position="45"/>
        <end position="54"/>
    </location>
</feature>
<feature type="compositionally biased region" description="Polar residues" evidence="2">
    <location>
        <begin position="1"/>
        <end position="12"/>
    </location>
</feature>
<reference evidence="3 4" key="1">
    <citation type="submission" date="2024-05" db="EMBL/GenBank/DDBJ databases">
        <title>A draft genome resource for the thread blight pathogen Marasmius tenuissimus strain MS-2.</title>
        <authorList>
            <person name="Yulfo-Soto G.E."/>
            <person name="Baruah I.K."/>
            <person name="Amoako-Attah I."/>
            <person name="Bukari Y."/>
            <person name="Meinhardt L.W."/>
            <person name="Bailey B.A."/>
            <person name="Cohen S.P."/>
        </authorList>
    </citation>
    <scope>NUCLEOTIDE SEQUENCE [LARGE SCALE GENOMIC DNA]</scope>
    <source>
        <strain evidence="3 4">MS-2</strain>
    </source>
</reference>
<evidence type="ECO:0000313" key="3">
    <source>
        <dbReference type="EMBL" id="KAL0066251.1"/>
    </source>
</evidence>
<feature type="region of interest" description="Disordered" evidence="2">
    <location>
        <begin position="1"/>
        <end position="70"/>
    </location>
</feature>
<gene>
    <name evidence="3" type="ORF">AAF712_006682</name>
</gene>
<keyword evidence="1" id="KW-0175">Coiled coil</keyword>
<proteinExistence type="predicted"/>
<protein>
    <submittedName>
        <fullName evidence="3">Uncharacterized protein</fullName>
    </submittedName>
</protein>
<keyword evidence="4" id="KW-1185">Reference proteome</keyword>
<evidence type="ECO:0000256" key="1">
    <source>
        <dbReference type="SAM" id="Coils"/>
    </source>
</evidence>
<feature type="coiled-coil region" evidence="1">
    <location>
        <begin position="176"/>
        <end position="210"/>
    </location>
</feature>
<dbReference type="EMBL" id="JBBXMP010000037">
    <property type="protein sequence ID" value="KAL0066251.1"/>
    <property type="molecule type" value="Genomic_DNA"/>
</dbReference>
<evidence type="ECO:0000313" key="4">
    <source>
        <dbReference type="Proteomes" id="UP001437256"/>
    </source>
</evidence>
<sequence length="230" mass="25853">MSTASSPFSTPSRPAGSRTLQADHPSIATPLVPATDDMELPAPESDSDEDDDETAPAASSKSKRVRPTRAYHPYGEVANVMRGKAPLTVYRTKPRTGRLSDIKKSTRRFKDTMHRMFNNAEKLADETGCWMFLAAQLPSAQTPFLHWVSPTMEEEMPELHLNRLRTMSQRCFDALVAGRREDLARLAYEKKELEEQLKQLHTRMEEYAQLLHDQGLEVSNSNSSATFSLG</sequence>